<evidence type="ECO:0000313" key="2">
    <source>
        <dbReference type="EMBL" id="PZD96077.1"/>
    </source>
</evidence>
<gene>
    <name evidence="2" type="ORF">DNH61_09170</name>
</gene>
<evidence type="ECO:0000256" key="1">
    <source>
        <dbReference type="SAM" id="SignalP"/>
    </source>
</evidence>
<dbReference type="AlphaFoldDB" id="A0A2W1LX36"/>
<protein>
    <submittedName>
        <fullName evidence="2">Uncharacterized protein</fullName>
    </submittedName>
</protein>
<accession>A0A2W1LX36</accession>
<dbReference type="OrthoDB" id="2678247at2"/>
<keyword evidence="3" id="KW-1185">Reference proteome</keyword>
<feature type="signal peptide" evidence="1">
    <location>
        <begin position="1"/>
        <end position="23"/>
    </location>
</feature>
<organism evidence="2 3">
    <name type="scientific">Paenibacillus sambharensis</name>
    <dbReference type="NCBI Taxonomy" id="1803190"/>
    <lineage>
        <taxon>Bacteria</taxon>
        <taxon>Bacillati</taxon>
        <taxon>Bacillota</taxon>
        <taxon>Bacilli</taxon>
        <taxon>Bacillales</taxon>
        <taxon>Paenibacillaceae</taxon>
        <taxon>Paenibacillus</taxon>
    </lineage>
</organism>
<keyword evidence="1" id="KW-0732">Signal</keyword>
<feature type="chain" id="PRO_5016168076" evidence="1">
    <location>
        <begin position="24"/>
        <end position="167"/>
    </location>
</feature>
<dbReference type="Proteomes" id="UP000249522">
    <property type="component" value="Unassembled WGS sequence"/>
</dbReference>
<evidence type="ECO:0000313" key="3">
    <source>
        <dbReference type="Proteomes" id="UP000249522"/>
    </source>
</evidence>
<proteinExistence type="predicted"/>
<name>A0A2W1LX36_9BACL</name>
<dbReference type="EMBL" id="QKRB01000042">
    <property type="protein sequence ID" value="PZD96077.1"/>
    <property type="molecule type" value="Genomic_DNA"/>
</dbReference>
<sequence>MKKMVLLLGVMVLGLLQFSAVDANQGNYVQDEHTQTYYIHKVNREADGRMLITAERIEWYEGEEADAKFREIEQDPEMTEAVNGYYIVETGEGSITIEAADNAAFLMQIYNRTGRIEEADIVWNESISAEKFASILESDEAWSMKDYPYHITFKNGKAVRIVQQYLP</sequence>
<comment type="caution">
    <text evidence="2">The sequence shown here is derived from an EMBL/GenBank/DDBJ whole genome shotgun (WGS) entry which is preliminary data.</text>
</comment>
<reference evidence="2 3" key="1">
    <citation type="submission" date="2018-06" db="EMBL/GenBank/DDBJ databases">
        <title>Paenibacillus imtechensis sp. nov.</title>
        <authorList>
            <person name="Pinnaka A.K."/>
            <person name="Singh H."/>
            <person name="Kaur M."/>
        </authorList>
    </citation>
    <scope>NUCLEOTIDE SEQUENCE [LARGE SCALE GENOMIC DNA]</scope>
    <source>
        <strain evidence="2 3">SMB1</strain>
    </source>
</reference>
<dbReference type="RefSeq" id="WP_111146365.1">
    <property type="nucleotide sequence ID" value="NZ_QKRB01000042.1"/>
</dbReference>